<keyword evidence="2" id="KW-1133">Transmembrane helix</keyword>
<dbReference type="SUPFAM" id="SSF63829">
    <property type="entry name" value="Calcium-dependent phosphotriesterase"/>
    <property type="match status" value="1"/>
</dbReference>
<dbReference type="RefSeq" id="WP_272421712.1">
    <property type="nucleotide sequence ID" value="NZ_JAGTJJ010000030.1"/>
</dbReference>
<protein>
    <submittedName>
        <fullName evidence="3">Zinc ribbon domain-containing protein</fullName>
    </submittedName>
</protein>
<accession>A0A9X4AWS4</accession>
<dbReference type="AlphaFoldDB" id="A0A9X4AWS4"/>
<organism evidence="3 4">
    <name type="scientific">Polyangium jinanense</name>
    <dbReference type="NCBI Taxonomy" id="2829994"/>
    <lineage>
        <taxon>Bacteria</taxon>
        <taxon>Pseudomonadati</taxon>
        <taxon>Myxococcota</taxon>
        <taxon>Polyangia</taxon>
        <taxon>Polyangiales</taxon>
        <taxon>Polyangiaceae</taxon>
        <taxon>Polyangium</taxon>
    </lineage>
</organism>
<dbReference type="Gene3D" id="2.130.10.10">
    <property type="entry name" value="YVTN repeat-like/Quinoprotein amine dehydrogenase"/>
    <property type="match status" value="1"/>
</dbReference>
<gene>
    <name evidence="3" type="ORF">KEG57_34425</name>
</gene>
<comment type="caution">
    <text evidence="3">The sequence shown here is derived from an EMBL/GenBank/DDBJ whole genome shotgun (WGS) entry which is preliminary data.</text>
</comment>
<dbReference type="EMBL" id="JAGTJJ010000030">
    <property type="protein sequence ID" value="MDC3985627.1"/>
    <property type="molecule type" value="Genomic_DNA"/>
</dbReference>
<name>A0A9X4AWS4_9BACT</name>
<feature type="region of interest" description="Disordered" evidence="1">
    <location>
        <begin position="69"/>
        <end position="92"/>
    </location>
</feature>
<evidence type="ECO:0000313" key="3">
    <source>
        <dbReference type="EMBL" id="MDC3985627.1"/>
    </source>
</evidence>
<proteinExistence type="predicted"/>
<reference evidence="3 4" key="1">
    <citation type="submission" date="2021-04" db="EMBL/GenBank/DDBJ databases">
        <title>Genome analysis of Polyangium sp.</title>
        <authorList>
            <person name="Li Y."/>
            <person name="Wang J."/>
        </authorList>
    </citation>
    <scope>NUCLEOTIDE SEQUENCE [LARGE SCALE GENOMIC DNA]</scope>
    <source>
        <strain evidence="3 4">SDU14</strain>
    </source>
</reference>
<keyword evidence="2" id="KW-0812">Transmembrane</keyword>
<evidence type="ECO:0000256" key="1">
    <source>
        <dbReference type="SAM" id="MobiDB-lite"/>
    </source>
</evidence>
<evidence type="ECO:0000256" key="2">
    <source>
        <dbReference type="SAM" id="Phobius"/>
    </source>
</evidence>
<keyword evidence="2" id="KW-0472">Membrane</keyword>
<evidence type="ECO:0000313" key="4">
    <source>
        <dbReference type="Proteomes" id="UP001151081"/>
    </source>
</evidence>
<sequence length="475" mass="47179">MSKTKCPRCGTLTIRPGATKCPSCRAWVSSPKLAGSRVQFGALGLVLLAAGLGGFGMLAGGAAVLASQGRLGGKRPPATTPPPALPTSSAALPPAASASALSSASASTAPTADTPPPAAEAPAAFAVATTIRLDAPPIDLTVADDEAMFFVLCEDGTLRAHALDSGAEKARARLPGKGTGLRRLPAGRLAVLGVSTGLPVVNTASWLSGAAPAAYLKKVDVKGALDVAASGDPPVVVVATSQGSRVVRLAGPELTADGEILFPTPIRGVAPLPSSAGARLLVLLDGRAPTEPGSVIVLDPAAKPFGGARAAWSSLLEPRASTVPPAASSERALLFDRATAKVMGFSVGAEPRLAPAGPQPIAAFPWPGDRAVVIGAAGEATLVSLERREVLATVALGGVPSSAVLSPEGRTILVALGGGPRGKGATTVALGGEPLRIVSTLQTGEGSHVVSVAPRGRLALVAAASARVVTVLRRP</sequence>
<dbReference type="Proteomes" id="UP001151081">
    <property type="component" value="Unassembled WGS sequence"/>
</dbReference>
<dbReference type="InterPro" id="IPR015943">
    <property type="entry name" value="WD40/YVTN_repeat-like_dom_sf"/>
</dbReference>
<feature type="transmembrane region" description="Helical" evidence="2">
    <location>
        <begin position="40"/>
        <end position="66"/>
    </location>
</feature>
<keyword evidence="4" id="KW-1185">Reference proteome</keyword>